<reference evidence="10 11" key="1">
    <citation type="submission" date="2024-08" db="EMBL/GenBank/DDBJ databases">
        <authorList>
            <person name="Cucini C."/>
            <person name="Frati F."/>
        </authorList>
    </citation>
    <scope>NUCLEOTIDE SEQUENCE [LARGE SCALE GENOMIC DNA]</scope>
</reference>
<keyword evidence="3" id="KW-0723">Serine/threonine-protein kinase</keyword>
<dbReference type="Pfam" id="PF18396">
    <property type="entry name" value="TBK1_ULD"/>
    <property type="match status" value="1"/>
</dbReference>
<evidence type="ECO:0000259" key="9">
    <source>
        <dbReference type="PROSITE" id="PS50011"/>
    </source>
</evidence>
<dbReference type="Proteomes" id="UP001642540">
    <property type="component" value="Unassembled WGS sequence"/>
</dbReference>
<evidence type="ECO:0000256" key="2">
    <source>
        <dbReference type="ARBA" id="ARBA00022490"/>
    </source>
</evidence>
<dbReference type="Pfam" id="PF18394">
    <property type="entry name" value="TBK1_CCD1"/>
    <property type="match status" value="1"/>
</dbReference>
<keyword evidence="11" id="KW-1185">Reference proteome</keyword>
<evidence type="ECO:0000256" key="4">
    <source>
        <dbReference type="ARBA" id="ARBA00022679"/>
    </source>
</evidence>
<keyword evidence="4" id="KW-0808">Transferase</keyword>
<dbReference type="InterPro" id="IPR041309">
    <property type="entry name" value="TBK1_CC1"/>
</dbReference>
<gene>
    <name evidence="10" type="ORF">ODALV1_LOCUS9521</name>
</gene>
<evidence type="ECO:0000256" key="7">
    <source>
        <dbReference type="ARBA" id="ARBA00022840"/>
    </source>
</evidence>
<dbReference type="Gene3D" id="3.10.20.90">
    <property type="entry name" value="Phosphatidylinositol 3-kinase Catalytic Subunit, Chain A, domain 1"/>
    <property type="match status" value="1"/>
</dbReference>
<comment type="subcellular location">
    <subcellularLocation>
        <location evidence="1">Cytoplasm</location>
    </subcellularLocation>
</comment>
<dbReference type="PANTHER" id="PTHR22969">
    <property type="entry name" value="IKB KINASE"/>
    <property type="match status" value="1"/>
</dbReference>
<keyword evidence="6" id="KW-0418">Kinase</keyword>
<dbReference type="InterPro" id="IPR017441">
    <property type="entry name" value="Protein_kinase_ATP_BS"/>
</dbReference>
<sequence>MMSYRESTHFLWSTSESDELGRGSFGIVFRGMNKSTGEAVAVKVPLSNVIVPAETAAREIEVVQRINHVNVVKLLGYEEEKSGRHRRDSPPKVIIMELCDGGSLLKMLEHPQNTFGVDEDEFLTVLRDITSGMKYLRENGIIHRDLKPANIMRSIADDNSSIYKITDFGAARELDEHEEYSSIFGTEEYLHPDVYEQALLPDSTIPKKKFSPSTDLWSIGATLYHVATGMLPFRPDGGRKNRKVMHLMTTKKESGVISAYQMKDAGTVVFEKHLPKNCLLSPDLRKLICPLLAGLMEVDPRKKLTYESYFEKVDEILNRTQFNIFNINKSQVLRLYVNPNETKTFGDLAGVIQSHTKIKPENQILLFKDSTLQGIVDNATVNICSKLPQTSKTNPVILCDRTNTEVGCKSDKALFKKKLFPNTVDYKTDASIASHNCSFAYHIKRQIEDACLKVHLIYTSVQTINHVVVTQLTSASKENSLIRKAVHSMNNQFEMMKGFNQLCNAFIKFVPEDIENGNSFHEGVKELEGIYSSQYGEFQKLVEMLFQLKPSINSLLGSRVQNRFLMSSWEQSSGRVKGVNEFVRIERIANTLLNNISKSYGEISGDLPSLSHRRGASEPEEQCLHLIERTKMIQEMDKLELHQKDCFASLQAVNIVFCEWYALAIAAYIQPEILTKDIIHLQEKILHSEKCLNDAVQHFKYQLGKITESLSSLPIMVGVGSGQNSQNRKESVKAIRARLQELSRVQEEIQSNFKVNIELCDQLQGLLLNSFSESST</sequence>
<evidence type="ECO:0000256" key="6">
    <source>
        <dbReference type="ARBA" id="ARBA00022777"/>
    </source>
</evidence>
<dbReference type="PROSITE" id="PS50011">
    <property type="entry name" value="PROTEIN_KINASE_DOM"/>
    <property type="match status" value="1"/>
</dbReference>
<dbReference type="EMBL" id="CAXLJM020000028">
    <property type="protein sequence ID" value="CAL8097022.1"/>
    <property type="molecule type" value="Genomic_DNA"/>
</dbReference>
<dbReference type="SMART" id="SM00220">
    <property type="entry name" value="S_TKc"/>
    <property type="match status" value="1"/>
</dbReference>
<accession>A0ABP1QBF1</accession>
<dbReference type="SUPFAM" id="SSF56112">
    <property type="entry name" value="Protein kinase-like (PK-like)"/>
    <property type="match status" value="1"/>
</dbReference>
<keyword evidence="2" id="KW-0963">Cytoplasm</keyword>
<evidence type="ECO:0000256" key="1">
    <source>
        <dbReference type="ARBA" id="ARBA00004496"/>
    </source>
</evidence>
<feature type="domain" description="Protein kinase" evidence="9">
    <location>
        <begin position="14"/>
        <end position="317"/>
    </location>
</feature>
<comment type="caution">
    <text evidence="10">The sequence shown here is derived from an EMBL/GenBank/DDBJ whole genome shotgun (WGS) entry which is preliminary data.</text>
</comment>
<evidence type="ECO:0000256" key="8">
    <source>
        <dbReference type="PROSITE-ProRule" id="PRU10141"/>
    </source>
</evidence>
<dbReference type="InterPro" id="IPR011009">
    <property type="entry name" value="Kinase-like_dom_sf"/>
</dbReference>
<evidence type="ECO:0000313" key="10">
    <source>
        <dbReference type="EMBL" id="CAL8097022.1"/>
    </source>
</evidence>
<organism evidence="10 11">
    <name type="scientific">Orchesella dallaii</name>
    <dbReference type="NCBI Taxonomy" id="48710"/>
    <lineage>
        <taxon>Eukaryota</taxon>
        <taxon>Metazoa</taxon>
        <taxon>Ecdysozoa</taxon>
        <taxon>Arthropoda</taxon>
        <taxon>Hexapoda</taxon>
        <taxon>Collembola</taxon>
        <taxon>Entomobryomorpha</taxon>
        <taxon>Entomobryoidea</taxon>
        <taxon>Orchesellidae</taxon>
        <taxon>Orchesellinae</taxon>
        <taxon>Orchesella</taxon>
    </lineage>
</organism>
<name>A0ABP1QBF1_9HEXA</name>
<evidence type="ECO:0000256" key="5">
    <source>
        <dbReference type="ARBA" id="ARBA00022741"/>
    </source>
</evidence>
<dbReference type="Gene3D" id="1.20.1270.420">
    <property type="match status" value="1"/>
</dbReference>
<keyword evidence="7 8" id="KW-0067">ATP-binding</keyword>
<dbReference type="InterPro" id="IPR041087">
    <property type="entry name" value="TBK1_ULD"/>
</dbReference>
<dbReference type="Gene3D" id="1.10.510.10">
    <property type="entry name" value="Transferase(Phosphotransferase) domain 1"/>
    <property type="match status" value="1"/>
</dbReference>
<dbReference type="Pfam" id="PF00069">
    <property type="entry name" value="Pkinase"/>
    <property type="match status" value="1"/>
</dbReference>
<evidence type="ECO:0000256" key="3">
    <source>
        <dbReference type="ARBA" id="ARBA00022527"/>
    </source>
</evidence>
<dbReference type="InterPro" id="IPR000719">
    <property type="entry name" value="Prot_kinase_dom"/>
</dbReference>
<protein>
    <recommendedName>
        <fullName evidence="9">Protein kinase domain-containing protein</fullName>
    </recommendedName>
</protein>
<proteinExistence type="predicted"/>
<dbReference type="InterPro" id="IPR051180">
    <property type="entry name" value="IKK"/>
</dbReference>
<evidence type="ECO:0000313" key="11">
    <source>
        <dbReference type="Proteomes" id="UP001642540"/>
    </source>
</evidence>
<dbReference type="Gene3D" id="3.30.200.20">
    <property type="entry name" value="Phosphorylase Kinase, domain 1"/>
    <property type="match status" value="1"/>
</dbReference>
<dbReference type="PROSITE" id="PS00107">
    <property type="entry name" value="PROTEIN_KINASE_ATP"/>
    <property type="match status" value="1"/>
</dbReference>
<feature type="binding site" evidence="8">
    <location>
        <position position="43"/>
    </location>
    <ligand>
        <name>ATP</name>
        <dbReference type="ChEBI" id="CHEBI:30616"/>
    </ligand>
</feature>
<dbReference type="PANTHER" id="PTHR22969:SF15">
    <property type="entry name" value="FI05319P"/>
    <property type="match status" value="1"/>
</dbReference>
<keyword evidence="5 8" id="KW-0547">Nucleotide-binding</keyword>